<dbReference type="FunFam" id="1.20.1560.10:FF:000154">
    <property type="entry name" value="HAlF transporter (PGP related)"/>
    <property type="match status" value="1"/>
</dbReference>
<evidence type="ECO:0000256" key="6">
    <source>
        <dbReference type="ARBA" id="ARBA00022840"/>
    </source>
</evidence>
<dbReference type="PIRSF" id="PIRSF002773">
    <property type="entry name" value="ABC_prm/ATPase_B"/>
    <property type="match status" value="1"/>
</dbReference>
<dbReference type="InterPro" id="IPR003439">
    <property type="entry name" value="ABC_transporter-like_ATP-bd"/>
</dbReference>
<comment type="similarity">
    <text evidence="2">Belongs to the ABC transporter superfamily. ABCB family. MHC peptide exporter (TC 3.A.1.209) subfamily.</text>
</comment>
<evidence type="ECO:0000256" key="12">
    <source>
        <dbReference type="ARBA" id="ARBA00048240"/>
    </source>
</evidence>
<comment type="catalytic activity">
    <reaction evidence="12">
        <text>a peptide antigen(in) + ATP + H2O = a peptide antigen(out) + ADP + phosphate + H(+)</text>
        <dbReference type="Rhea" id="RHEA:65972"/>
        <dbReference type="Rhea" id="RHEA-COMP:16941"/>
        <dbReference type="ChEBI" id="CHEBI:15377"/>
        <dbReference type="ChEBI" id="CHEBI:15378"/>
        <dbReference type="ChEBI" id="CHEBI:30616"/>
        <dbReference type="ChEBI" id="CHEBI:43474"/>
        <dbReference type="ChEBI" id="CHEBI:166823"/>
        <dbReference type="ChEBI" id="CHEBI:456216"/>
        <dbReference type="EC" id="7.4.2.14"/>
    </reaction>
    <physiologicalReaction direction="left-to-right" evidence="12">
        <dbReference type="Rhea" id="RHEA:65973"/>
    </physiologicalReaction>
</comment>
<reference evidence="16 17" key="1">
    <citation type="submission" date="2024-08" db="EMBL/GenBank/DDBJ databases">
        <title>Gnathostoma spinigerum genome.</title>
        <authorList>
            <person name="Gonzalez-Bertolin B."/>
            <person name="Monzon S."/>
            <person name="Zaballos A."/>
            <person name="Jimenez P."/>
            <person name="Dekumyoy P."/>
            <person name="Varona S."/>
            <person name="Cuesta I."/>
            <person name="Sumanam S."/>
            <person name="Adisakwattana P."/>
            <person name="Gasser R.B."/>
            <person name="Hernandez-Gonzalez A."/>
            <person name="Young N.D."/>
            <person name="Perteguer M.J."/>
        </authorList>
    </citation>
    <scope>NUCLEOTIDE SEQUENCE [LARGE SCALE GENOMIC DNA]</scope>
    <source>
        <strain evidence="16">AL3</strain>
        <tissue evidence="16">Liver</tissue>
    </source>
</reference>
<organism evidence="16 17">
    <name type="scientific">Gnathostoma spinigerum</name>
    <dbReference type="NCBI Taxonomy" id="75299"/>
    <lineage>
        <taxon>Eukaryota</taxon>
        <taxon>Metazoa</taxon>
        <taxon>Ecdysozoa</taxon>
        <taxon>Nematoda</taxon>
        <taxon>Chromadorea</taxon>
        <taxon>Rhabditida</taxon>
        <taxon>Spirurina</taxon>
        <taxon>Gnathostomatomorpha</taxon>
        <taxon>Gnathostomatoidea</taxon>
        <taxon>Gnathostomatidae</taxon>
        <taxon>Gnathostoma</taxon>
    </lineage>
</organism>
<dbReference type="GO" id="GO:0012505">
    <property type="term" value="C:endomembrane system"/>
    <property type="evidence" value="ECO:0007669"/>
    <property type="project" value="UniProtKB-SubCell"/>
</dbReference>
<feature type="domain" description="ABC transmembrane type-1" evidence="15">
    <location>
        <begin position="203"/>
        <end position="484"/>
    </location>
</feature>
<keyword evidence="7" id="KW-0571">Peptide transport</keyword>
<dbReference type="NCBIfam" id="TIGR00958">
    <property type="entry name" value="3a01208"/>
    <property type="match status" value="1"/>
</dbReference>
<feature type="transmembrane region" description="Helical" evidence="13">
    <location>
        <begin position="198"/>
        <end position="218"/>
    </location>
</feature>
<dbReference type="PANTHER" id="PTHR43394">
    <property type="entry name" value="ATP-DEPENDENT PERMEASE MDL1, MITOCHONDRIAL"/>
    <property type="match status" value="1"/>
</dbReference>
<evidence type="ECO:0000256" key="3">
    <source>
        <dbReference type="ARBA" id="ARBA00022448"/>
    </source>
</evidence>
<dbReference type="CDD" id="cd18572">
    <property type="entry name" value="ABC_6TM_TAP"/>
    <property type="match status" value="1"/>
</dbReference>
<dbReference type="FunFam" id="3.40.50.300:FF:000140">
    <property type="entry name" value="Lipid A export ATP-binding/permease protein MsbA"/>
    <property type="match status" value="1"/>
</dbReference>
<feature type="transmembrane region" description="Helical" evidence="13">
    <location>
        <begin position="7"/>
        <end position="30"/>
    </location>
</feature>
<evidence type="ECO:0000313" key="16">
    <source>
        <dbReference type="EMBL" id="MFH4978932.1"/>
    </source>
</evidence>
<evidence type="ECO:0000259" key="15">
    <source>
        <dbReference type="PROSITE" id="PS50929"/>
    </source>
</evidence>
<proteinExistence type="inferred from homology"/>
<dbReference type="CDD" id="cd03249">
    <property type="entry name" value="ABC_MTABC3_MDL1_MDL2"/>
    <property type="match status" value="1"/>
</dbReference>
<dbReference type="InterPro" id="IPR039421">
    <property type="entry name" value="Type_1_exporter"/>
</dbReference>
<dbReference type="EMBL" id="JBGFUD010003672">
    <property type="protein sequence ID" value="MFH4978932.1"/>
    <property type="molecule type" value="Genomic_DNA"/>
</dbReference>
<keyword evidence="10 13" id="KW-0472">Membrane</keyword>
<evidence type="ECO:0000256" key="11">
    <source>
        <dbReference type="ARBA" id="ARBA00034522"/>
    </source>
</evidence>
<keyword evidence="17" id="KW-1185">Reference proteome</keyword>
<dbReference type="Gene3D" id="1.20.1560.10">
    <property type="entry name" value="ABC transporter type 1, transmembrane domain"/>
    <property type="match status" value="1"/>
</dbReference>
<evidence type="ECO:0000256" key="4">
    <source>
        <dbReference type="ARBA" id="ARBA00022692"/>
    </source>
</evidence>
<evidence type="ECO:0000256" key="7">
    <source>
        <dbReference type="ARBA" id="ARBA00022856"/>
    </source>
</evidence>
<evidence type="ECO:0000256" key="13">
    <source>
        <dbReference type="SAM" id="Phobius"/>
    </source>
</evidence>
<dbReference type="Gene3D" id="3.40.50.300">
    <property type="entry name" value="P-loop containing nucleotide triphosphate hydrolases"/>
    <property type="match status" value="1"/>
</dbReference>
<dbReference type="PROSITE" id="PS50929">
    <property type="entry name" value="ABC_TM1F"/>
    <property type="match status" value="1"/>
</dbReference>
<evidence type="ECO:0000313" key="17">
    <source>
        <dbReference type="Proteomes" id="UP001608902"/>
    </source>
</evidence>
<dbReference type="InterPro" id="IPR027417">
    <property type="entry name" value="P-loop_NTPase"/>
</dbReference>
<dbReference type="Pfam" id="PF00664">
    <property type="entry name" value="ABC_membrane"/>
    <property type="match status" value="1"/>
</dbReference>
<evidence type="ECO:0000256" key="5">
    <source>
        <dbReference type="ARBA" id="ARBA00022741"/>
    </source>
</evidence>
<keyword evidence="6" id="KW-0067">ATP-binding</keyword>
<evidence type="ECO:0000256" key="10">
    <source>
        <dbReference type="ARBA" id="ARBA00023136"/>
    </source>
</evidence>
<keyword evidence="5" id="KW-0547">Nucleotide-binding</keyword>
<keyword evidence="8" id="KW-1278">Translocase</keyword>
<dbReference type="Pfam" id="PF00005">
    <property type="entry name" value="ABC_tran"/>
    <property type="match status" value="1"/>
</dbReference>
<dbReference type="SMART" id="SM00382">
    <property type="entry name" value="AAA"/>
    <property type="match status" value="1"/>
</dbReference>
<sequence>MAMGSNILFIFVCLYLVLDTFLTIFFFGLYQPNFQYNPKLILNFLSLSGGYDFLKNPIDFAIFSVIRLFITLLGIYIRVCHTKASLKNCSLPLLAVFILSWTLSLIKLLAFSETVGYLLYIGVWLSCLWNVISPLLLISIWWFSLHCYPESYRPISTTTLNRDAEGTSAVDSQSDWSKIRRGALSHAFRLLKYCNNHWQWFSAGFLFLIIYSVARIFIPYYTGRVIANIVQQRKMSLLIKSVLVMSGLTMISAIFGGLRGGTFTYATGLVHRQMRCDLFHSLVKQEIGFFDTTKTGEITSRLTADCQTMSNMVSTNVNVFLRNFVMLVGALVFMFTLSWQLSMVTFIMVPVVGFITKLYGAYYDKLSEQTQTSIASANQVADEVLGTMRTVRSFACETREAKRFDHYLDETVHINKKKSIAYMGYTWTNEFCDNAILVAVLFYGGHLVLGGRMTPDDLISFLLYQMQLGENFYNLGYVFTGLMECVGASRKVFDYMLREPKVLNNGTVTSENLQGSLRFDAVSFTYPSRPNNIVLQNVTFDVKPGETVALVGPSGGGKSSIVSLIEHFYECDKGKILLDGIPVNDYDHEYLHRKIALVAQEPVLYEGTVRYNITYGCDSATDNDVLEAARMANVHDFVMEMEKGYDTNCGEKGVQLSGGQKQRIAIARALVRKPAVLILDEATSALDSESEHIVQEAIGRCSKERTVIVIAHRLSTVEKADRIIVIEKGKVVQQGRHDDLLKEEGLYRSLVRRQLFNHG</sequence>
<dbReference type="InterPro" id="IPR003593">
    <property type="entry name" value="AAA+_ATPase"/>
</dbReference>
<dbReference type="InterPro" id="IPR011527">
    <property type="entry name" value="ABC1_TM_dom"/>
</dbReference>
<feature type="domain" description="ABC transporter" evidence="14">
    <location>
        <begin position="517"/>
        <end position="753"/>
    </location>
</feature>
<name>A0ABD6EQH1_9BILA</name>
<feature type="transmembrane region" description="Helical" evidence="13">
    <location>
        <begin position="117"/>
        <end position="143"/>
    </location>
</feature>
<dbReference type="SUPFAM" id="SSF52540">
    <property type="entry name" value="P-loop containing nucleoside triphosphate hydrolases"/>
    <property type="match status" value="1"/>
</dbReference>
<dbReference type="Proteomes" id="UP001608902">
    <property type="component" value="Unassembled WGS sequence"/>
</dbReference>
<dbReference type="SUPFAM" id="SSF90123">
    <property type="entry name" value="ABC transporter transmembrane region"/>
    <property type="match status" value="1"/>
</dbReference>
<feature type="transmembrane region" description="Helical" evidence="13">
    <location>
        <begin position="60"/>
        <end position="79"/>
    </location>
</feature>
<keyword evidence="3" id="KW-0813">Transport</keyword>
<accession>A0ABD6EQH1</accession>
<evidence type="ECO:0000256" key="1">
    <source>
        <dbReference type="ARBA" id="ARBA00004127"/>
    </source>
</evidence>
<dbReference type="GO" id="GO:0015433">
    <property type="term" value="F:ABC-type peptide antigen transporter activity"/>
    <property type="evidence" value="ECO:0007669"/>
    <property type="project" value="UniProtKB-EC"/>
</dbReference>
<dbReference type="AlphaFoldDB" id="A0ABD6EQH1"/>
<evidence type="ECO:0000256" key="2">
    <source>
        <dbReference type="ARBA" id="ARBA00006493"/>
    </source>
</evidence>
<comment type="subcellular location">
    <subcellularLocation>
        <location evidence="1">Endomembrane system</location>
        <topology evidence="1">Multi-pass membrane protein</topology>
    </subcellularLocation>
</comment>
<feature type="transmembrane region" description="Helical" evidence="13">
    <location>
        <begin position="319"/>
        <end position="337"/>
    </location>
</feature>
<keyword evidence="4 13" id="KW-0812">Transmembrane</keyword>
<dbReference type="PROSITE" id="PS50893">
    <property type="entry name" value="ABC_TRANSPORTER_2"/>
    <property type="match status" value="1"/>
</dbReference>
<feature type="transmembrane region" description="Helical" evidence="13">
    <location>
        <begin position="91"/>
        <end position="111"/>
    </location>
</feature>
<comment type="caution">
    <text evidence="16">The sequence shown here is derived from an EMBL/GenBank/DDBJ whole genome shotgun (WGS) entry which is preliminary data.</text>
</comment>
<dbReference type="InterPro" id="IPR017871">
    <property type="entry name" value="ABC_transporter-like_CS"/>
</dbReference>
<keyword evidence="9 13" id="KW-1133">Transmembrane helix</keyword>
<gene>
    <name evidence="16" type="ORF">AB6A40_005641</name>
</gene>
<dbReference type="EC" id="7.4.2.14" evidence="11"/>
<dbReference type="InterPro" id="IPR013305">
    <property type="entry name" value="ABC_Tap-like"/>
</dbReference>
<dbReference type="GO" id="GO:0005524">
    <property type="term" value="F:ATP binding"/>
    <property type="evidence" value="ECO:0007669"/>
    <property type="project" value="UniProtKB-KW"/>
</dbReference>
<evidence type="ECO:0000256" key="9">
    <source>
        <dbReference type="ARBA" id="ARBA00022989"/>
    </source>
</evidence>
<protein>
    <recommendedName>
        <fullName evidence="11">ABC-type antigen peptide transporter</fullName>
        <ecNumber evidence="11">7.4.2.14</ecNumber>
    </recommendedName>
</protein>
<feature type="transmembrane region" description="Helical" evidence="13">
    <location>
        <begin position="238"/>
        <end position="258"/>
    </location>
</feature>
<dbReference type="PROSITE" id="PS00211">
    <property type="entry name" value="ABC_TRANSPORTER_1"/>
    <property type="match status" value="1"/>
</dbReference>
<evidence type="ECO:0000259" key="14">
    <source>
        <dbReference type="PROSITE" id="PS50893"/>
    </source>
</evidence>
<dbReference type="PANTHER" id="PTHR43394:SF19">
    <property type="entry name" value="ABC TRANSPORTER B FAMILY"/>
    <property type="match status" value="1"/>
</dbReference>
<evidence type="ECO:0000256" key="8">
    <source>
        <dbReference type="ARBA" id="ARBA00022967"/>
    </source>
</evidence>
<keyword evidence="7" id="KW-0653">Protein transport</keyword>
<dbReference type="InterPro" id="IPR036640">
    <property type="entry name" value="ABC1_TM_sf"/>
</dbReference>